<gene>
    <name evidence="1" type="ORF">Q8A67_022723</name>
</gene>
<proteinExistence type="predicted"/>
<accession>A0AA88P298</accession>
<protein>
    <submittedName>
        <fullName evidence="1">Uncharacterized protein</fullName>
    </submittedName>
</protein>
<dbReference type="Proteomes" id="UP001187343">
    <property type="component" value="Unassembled WGS sequence"/>
</dbReference>
<dbReference type="PROSITE" id="PS51257">
    <property type="entry name" value="PROKAR_LIPOPROTEIN"/>
    <property type="match status" value="1"/>
</dbReference>
<keyword evidence="2" id="KW-1185">Reference proteome</keyword>
<comment type="caution">
    <text evidence="1">The sequence shown here is derived from an EMBL/GenBank/DDBJ whole genome shotgun (WGS) entry which is preliminary data.</text>
</comment>
<sequence length="82" mass="9199">MRWGRGGEGRSINLLIDRANKDEINGNTQGIIQGCCYFVCSAYSWSLLPEFPSSLRELKEQKGIKSAVERPHPARVQFMAAN</sequence>
<evidence type="ECO:0000313" key="2">
    <source>
        <dbReference type="Proteomes" id="UP001187343"/>
    </source>
</evidence>
<dbReference type="EMBL" id="JAUYZG010000022">
    <property type="protein sequence ID" value="KAK2872826.1"/>
    <property type="molecule type" value="Genomic_DNA"/>
</dbReference>
<name>A0AA88P298_9TELE</name>
<reference evidence="1" key="1">
    <citation type="submission" date="2023-08" db="EMBL/GenBank/DDBJ databases">
        <title>Chromosome-level Genome Assembly of mud carp (Cirrhinus molitorella).</title>
        <authorList>
            <person name="Liu H."/>
        </authorList>
    </citation>
    <scope>NUCLEOTIDE SEQUENCE</scope>
    <source>
        <strain evidence="1">Prfri</strain>
        <tissue evidence="1">Muscle</tissue>
    </source>
</reference>
<organism evidence="1 2">
    <name type="scientific">Cirrhinus molitorella</name>
    <name type="common">mud carp</name>
    <dbReference type="NCBI Taxonomy" id="172907"/>
    <lineage>
        <taxon>Eukaryota</taxon>
        <taxon>Metazoa</taxon>
        <taxon>Chordata</taxon>
        <taxon>Craniata</taxon>
        <taxon>Vertebrata</taxon>
        <taxon>Euteleostomi</taxon>
        <taxon>Actinopterygii</taxon>
        <taxon>Neopterygii</taxon>
        <taxon>Teleostei</taxon>
        <taxon>Ostariophysi</taxon>
        <taxon>Cypriniformes</taxon>
        <taxon>Cyprinidae</taxon>
        <taxon>Labeoninae</taxon>
        <taxon>Labeonini</taxon>
        <taxon>Cirrhinus</taxon>
    </lineage>
</organism>
<evidence type="ECO:0000313" key="1">
    <source>
        <dbReference type="EMBL" id="KAK2872826.1"/>
    </source>
</evidence>
<dbReference type="AlphaFoldDB" id="A0AA88P298"/>